<dbReference type="SUPFAM" id="SSF141523">
    <property type="entry name" value="L,D-transpeptidase catalytic domain-like"/>
    <property type="match status" value="1"/>
</dbReference>
<keyword evidence="5 6" id="KW-0961">Cell wall biogenesis/degradation</keyword>
<evidence type="ECO:0000256" key="1">
    <source>
        <dbReference type="ARBA" id="ARBA00004752"/>
    </source>
</evidence>
<evidence type="ECO:0000256" key="4">
    <source>
        <dbReference type="ARBA" id="ARBA00022984"/>
    </source>
</evidence>
<keyword evidence="4 6" id="KW-0573">Peptidoglycan synthesis</keyword>
<keyword evidence="8" id="KW-0472">Membrane</keyword>
<dbReference type="PROSITE" id="PS52029">
    <property type="entry name" value="LD_TPASE"/>
    <property type="match status" value="1"/>
</dbReference>
<evidence type="ECO:0000313" key="10">
    <source>
        <dbReference type="EMBL" id="MBL0888430.1"/>
    </source>
</evidence>
<feature type="active site" description="Nucleophile" evidence="6">
    <location>
        <position position="291"/>
    </location>
</feature>
<evidence type="ECO:0000256" key="7">
    <source>
        <dbReference type="SAM" id="MobiDB-lite"/>
    </source>
</evidence>
<feature type="transmembrane region" description="Helical" evidence="8">
    <location>
        <begin position="28"/>
        <end position="51"/>
    </location>
</feature>
<protein>
    <submittedName>
        <fullName evidence="10">L,D-transpeptidase</fullName>
    </submittedName>
</protein>
<gene>
    <name evidence="10" type="ORF">HGK34_19440</name>
</gene>
<evidence type="ECO:0000256" key="8">
    <source>
        <dbReference type="SAM" id="Phobius"/>
    </source>
</evidence>
<keyword evidence="3 6" id="KW-0133">Cell shape</keyword>
<organism evidence="10 11">
    <name type="scientific">Myceligenerans indicum</name>
    <dbReference type="NCBI Taxonomy" id="2593663"/>
    <lineage>
        <taxon>Bacteria</taxon>
        <taxon>Bacillati</taxon>
        <taxon>Actinomycetota</taxon>
        <taxon>Actinomycetes</taxon>
        <taxon>Micrococcales</taxon>
        <taxon>Promicromonosporaceae</taxon>
        <taxon>Myceligenerans</taxon>
    </lineage>
</organism>
<keyword evidence="2" id="KW-0808">Transferase</keyword>
<evidence type="ECO:0000256" key="5">
    <source>
        <dbReference type="ARBA" id="ARBA00023316"/>
    </source>
</evidence>
<dbReference type="Pfam" id="PF03734">
    <property type="entry name" value="YkuD"/>
    <property type="match status" value="1"/>
</dbReference>
<feature type="region of interest" description="Disordered" evidence="7">
    <location>
        <begin position="57"/>
        <end position="83"/>
    </location>
</feature>
<dbReference type="Proteomes" id="UP000675409">
    <property type="component" value="Unassembled WGS sequence"/>
</dbReference>
<dbReference type="Gene3D" id="2.40.440.10">
    <property type="entry name" value="L,D-transpeptidase catalytic domain-like"/>
    <property type="match status" value="1"/>
</dbReference>
<evidence type="ECO:0000313" key="11">
    <source>
        <dbReference type="Proteomes" id="UP000675409"/>
    </source>
</evidence>
<accession>A0ABS1LQ86</accession>
<dbReference type="EMBL" id="JABBYC010000056">
    <property type="protein sequence ID" value="MBL0888430.1"/>
    <property type="molecule type" value="Genomic_DNA"/>
</dbReference>
<evidence type="ECO:0000256" key="6">
    <source>
        <dbReference type="PROSITE-ProRule" id="PRU01373"/>
    </source>
</evidence>
<dbReference type="RefSeq" id="WP_201850513.1">
    <property type="nucleotide sequence ID" value="NZ_JABBYC010000056.1"/>
</dbReference>
<feature type="domain" description="L,D-TPase catalytic" evidence="9">
    <location>
        <begin position="202"/>
        <end position="314"/>
    </location>
</feature>
<keyword evidence="11" id="KW-1185">Reference proteome</keyword>
<feature type="region of interest" description="Disordered" evidence="7">
    <location>
        <begin position="1"/>
        <end position="20"/>
    </location>
</feature>
<evidence type="ECO:0000259" key="9">
    <source>
        <dbReference type="PROSITE" id="PS52029"/>
    </source>
</evidence>
<dbReference type="InterPro" id="IPR038063">
    <property type="entry name" value="Transpep_catalytic_dom"/>
</dbReference>
<feature type="active site" description="Proton donor/acceptor" evidence="6">
    <location>
        <position position="278"/>
    </location>
</feature>
<comment type="caution">
    <text evidence="10">The sequence shown here is derived from an EMBL/GenBank/DDBJ whole genome shotgun (WGS) entry which is preliminary data.</text>
</comment>
<dbReference type="CDD" id="cd16913">
    <property type="entry name" value="YkuD_like"/>
    <property type="match status" value="1"/>
</dbReference>
<dbReference type="InterPro" id="IPR005490">
    <property type="entry name" value="LD_TPept_cat_dom"/>
</dbReference>
<evidence type="ECO:0000256" key="2">
    <source>
        <dbReference type="ARBA" id="ARBA00022679"/>
    </source>
</evidence>
<keyword evidence="8" id="KW-0812">Transmembrane</keyword>
<comment type="pathway">
    <text evidence="1 6">Cell wall biogenesis; peptidoglycan biosynthesis.</text>
</comment>
<evidence type="ECO:0000256" key="3">
    <source>
        <dbReference type="ARBA" id="ARBA00022960"/>
    </source>
</evidence>
<reference evidence="10 11" key="1">
    <citation type="journal article" date="2021" name="Arch. Microbiol.">
        <title>Myceligenerans indicum sp. nov., an actinobacterium isolated from mangrove sediment of Sundarbans, India.</title>
        <authorList>
            <person name="Asha K."/>
            <person name="Bhadury P."/>
        </authorList>
    </citation>
    <scope>NUCLEOTIDE SEQUENCE [LARGE SCALE GENOMIC DNA]</scope>
    <source>
        <strain evidence="10 11">I2</strain>
    </source>
</reference>
<sequence>MNTSAGRRHAGPSAASGADSRGTLGKGWITALAVGVVLLLVVVVAGTVAVLRDDPSGRWAAGAATPSGSVSLAPDPSPTPSPTPAEFDLDALKLPTIESVMPWMPRSGATRLDDLPGTVAVPKAERTAVWAEPDVSEAPSFALPSTQYDYDARWLVLRTEGDWVQVLLPYGRGALPSSDPGSVNGTAGWVRGEAVRVEQESRSIVIDLSDRTVTVNTDDGQTVVPAGIGAPGTPTPQGVSQVMTVTMASNTGLSVFLSAQSESLDTFAGVDYAATAMHVGVGQGQAISNGCIRLTPEGLDAVKNLPAGVPVMVRA</sequence>
<proteinExistence type="predicted"/>
<name>A0ABS1LQ86_9MICO</name>
<keyword evidence="8" id="KW-1133">Transmembrane helix</keyword>
<feature type="compositionally biased region" description="Basic residues" evidence="7">
    <location>
        <begin position="1"/>
        <end position="10"/>
    </location>
</feature>